<dbReference type="Proteomes" id="UP001500968">
    <property type="component" value="Unassembled WGS sequence"/>
</dbReference>
<reference evidence="2" key="1">
    <citation type="journal article" date="2019" name="Int. J. Syst. Evol. Microbiol.">
        <title>The Global Catalogue of Microorganisms (GCM) 10K type strain sequencing project: providing services to taxonomists for standard genome sequencing and annotation.</title>
        <authorList>
            <consortium name="The Broad Institute Genomics Platform"/>
            <consortium name="The Broad Institute Genome Sequencing Center for Infectious Disease"/>
            <person name="Wu L."/>
            <person name="Ma J."/>
        </authorList>
    </citation>
    <scope>NUCLEOTIDE SEQUENCE [LARGE SCALE GENOMIC DNA]</scope>
    <source>
        <strain evidence="2">JCM 17064</strain>
    </source>
</reference>
<comment type="caution">
    <text evidence="1">The sequence shown here is derived from an EMBL/GenBank/DDBJ whole genome shotgun (WGS) entry which is preliminary data.</text>
</comment>
<evidence type="ECO:0000313" key="2">
    <source>
        <dbReference type="Proteomes" id="UP001500968"/>
    </source>
</evidence>
<gene>
    <name evidence="1" type="ORF">GCM10022386_08170</name>
</gene>
<accession>A0ABP7TJY2</accession>
<dbReference type="EMBL" id="BAABCR010000013">
    <property type="protein sequence ID" value="GAA4027173.1"/>
    <property type="molecule type" value="Genomic_DNA"/>
</dbReference>
<name>A0ABP7TJY2_9FLAO</name>
<proteinExistence type="predicted"/>
<protein>
    <submittedName>
        <fullName evidence="1">Uncharacterized protein</fullName>
    </submittedName>
</protein>
<keyword evidence="2" id="KW-1185">Reference proteome</keyword>
<sequence>MKLMQHNRNLNIFEITNLEYDSGNISNCEVDRRYSLTTIELLWVMHRKI</sequence>
<evidence type="ECO:0000313" key="1">
    <source>
        <dbReference type="EMBL" id="GAA4027173.1"/>
    </source>
</evidence>
<organism evidence="1 2">
    <name type="scientific">Flavobacterium cheonhonense</name>
    <dbReference type="NCBI Taxonomy" id="706185"/>
    <lineage>
        <taxon>Bacteria</taxon>
        <taxon>Pseudomonadati</taxon>
        <taxon>Bacteroidota</taxon>
        <taxon>Flavobacteriia</taxon>
        <taxon>Flavobacteriales</taxon>
        <taxon>Flavobacteriaceae</taxon>
        <taxon>Flavobacterium</taxon>
    </lineage>
</organism>